<sequence length="229" mass="26006">MLQPTGLCFFQLPRFVDLIKAGTPPDKFLTKADLVQITKAPQQLTNGSIWDELSKAVWNKFLTNQQTKETYEKKLTLWKCLYVYLKIVSRATACSWLAQRCRAFGSNTSDVDMCSDGAANRAGSTRRGALPSHAHNMEHFISFVSDFFINIELIHAKVPILKFKYVNDGLDIDLSCNNTVGVRNTHLLYCYAKFDWRGALLVLVVKLWAQWHDINDAKNKTTSRLSLAL</sequence>
<dbReference type="InterPro" id="IPR043519">
    <property type="entry name" value="NT_sf"/>
</dbReference>
<evidence type="ECO:0000313" key="2">
    <source>
        <dbReference type="EMBL" id="RZF44342.1"/>
    </source>
</evidence>
<feature type="non-terminal residue" evidence="2">
    <location>
        <position position="229"/>
    </location>
</feature>
<dbReference type="SUPFAM" id="SSF81301">
    <property type="entry name" value="Nucleotidyltransferase"/>
    <property type="match status" value="1"/>
</dbReference>
<evidence type="ECO:0000313" key="3">
    <source>
        <dbReference type="Proteomes" id="UP000291343"/>
    </source>
</evidence>
<comment type="caution">
    <text evidence="2">The sequence shown here is derived from an EMBL/GenBank/DDBJ whole genome shotgun (WGS) entry which is preliminary data.</text>
</comment>
<dbReference type="Gene3D" id="1.10.1410.10">
    <property type="match status" value="1"/>
</dbReference>
<dbReference type="OrthoDB" id="2274644at2759"/>
<reference evidence="2 3" key="1">
    <citation type="journal article" date="2017" name="Gigascience">
        <title>Genome sequence of the small brown planthopper, Laodelphax striatellus.</title>
        <authorList>
            <person name="Zhu J."/>
            <person name="Jiang F."/>
            <person name="Wang X."/>
            <person name="Yang P."/>
            <person name="Bao Y."/>
            <person name="Zhao W."/>
            <person name="Wang W."/>
            <person name="Lu H."/>
            <person name="Wang Q."/>
            <person name="Cui N."/>
            <person name="Li J."/>
            <person name="Chen X."/>
            <person name="Luo L."/>
            <person name="Yu J."/>
            <person name="Kang L."/>
            <person name="Cui F."/>
        </authorList>
    </citation>
    <scope>NUCLEOTIDE SEQUENCE [LARGE SCALE GENOMIC DNA]</scope>
    <source>
        <strain evidence="2">Lst14</strain>
    </source>
</reference>
<protein>
    <recommendedName>
        <fullName evidence="1">Poly(A) RNA polymerase mitochondrial-like central palm domain-containing protein</fullName>
    </recommendedName>
</protein>
<dbReference type="InParanoid" id="A0A482XF47"/>
<accession>A0A482XF47</accession>
<dbReference type="InterPro" id="IPR054708">
    <property type="entry name" value="MTPAP-like_central"/>
</dbReference>
<dbReference type="SMR" id="A0A482XF47"/>
<proteinExistence type="predicted"/>
<dbReference type="STRING" id="195883.A0A482XF47"/>
<dbReference type="PANTHER" id="PTHR12271">
    <property type="entry name" value="POLY A POLYMERASE CID PAP -RELATED"/>
    <property type="match status" value="1"/>
</dbReference>
<dbReference type="Proteomes" id="UP000291343">
    <property type="component" value="Unassembled WGS sequence"/>
</dbReference>
<evidence type="ECO:0000259" key="1">
    <source>
        <dbReference type="Pfam" id="PF22600"/>
    </source>
</evidence>
<dbReference type="GO" id="GO:1990817">
    <property type="term" value="F:poly(A) RNA polymerase activity"/>
    <property type="evidence" value="ECO:0007669"/>
    <property type="project" value="TreeGrafter"/>
</dbReference>
<gene>
    <name evidence="2" type="ORF">LSTR_LSTR013298</name>
</gene>
<dbReference type="GO" id="GO:0031123">
    <property type="term" value="P:RNA 3'-end processing"/>
    <property type="evidence" value="ECO:0007669"/>
    <property type="project" value="TreeGrafter"/>
</dbReference>
<keyword evidence="3" id="KW-1185">Reference proteome</keyword>
<dbReference type="Gene3D" id="3.30.460.10">
    <property type="entry name" value="Beta Polymerase, domain 2"/>
    <property type="match status" value="1"/>
</dbReference>
<organism evidence="2 3">
    <name type="scientific">Laodelphax striatellus</name>
    <name type="common">Small brown planthopper</name>
    <name type="synonym">Delphax striatella</name>
    <dbReference type="NCBI Taxonomy" id="195883"/>
    <lineage>
        <taxon>Eukaryota</taxon>
        <taxon>Metazoa</taxon>
        <taxon>Ecdysozoa</taxon>
        <taxon>Arthropoda</taxon>
        <taxon>Hexapoda</taxon>
        <taxon>Insecta</taxon>
        <taxon>Pterygota</taxon>
        <taxon>Neoptera</taxon>
        <taxon>Paraneoptera</taxon>
        <taxon>Hemiptera</taxon>
        <taxon>Auchenorrhyncha</taxon>
        <taxon>Fulgoroidea</taxon>
        <taxon>Delphacidae</taxon>
        <taxon>Criomorphinae</taxon>
        <taxon>Laodelphax</taxon>
    </lineage>
</organism>
<dbReference type="EMBL" id="QKKF02011152">
    <property type="protein sequence ID" value="RZF44342.1"/>
    <property type="molecule type" value="Genomic_DNA"/>
</dbReference>
<dbReference type="Pfam" id="PF22600">
    <property type="entry name" value="MTPAP-like_central"/>
    <property type="match status" value="1"/>
</dbReference>
<feature type="domain" description="Poly(A) RNA polymerase mitochondrial-like central palm" evidence="1">
    <location>
        <begin position="53"/>
        <end position="192"/>
    </location>
</feature>
<dbReference type="AlphaFoldDB" id="A0A482XF47"/>
<dbReference type="PANTHER" id="PTHR12271:SF40">
    <property type="entry name" value="POLY(A) RNA POLYMERASE GLD2"/>
    <property type="match status" value="1"/>
</dbReference>
<name>A0A482XF47_LAOST</name>
<dbReference type="CDD" id="cd05402">
    <property type="entry name" value="NT_PAP_TUTase"/>
    <property type="match status" value="1"/>
</dbReference>